<keyword evidence="3 6" id="KW-0963">Cytoplasm</keyword>
<evidence type="ECO:0000313" key="8">
    <source>
        <dbReference type="Proteomes" id="UP001196843"/>
    </source>
</evidence>
<name>A0ABS7HKL4_9MICO</name>
<dbReference type="EMBL" id="JAEUAW010000002">
    <property type="protein sequence ID" value="MBW9092589.1"/>
    <property type="molecule type" value="Genomic_DNA"/>
</dbReference>
<dbReference type="RefSeq" id="WP_220299344.1">
    <property type="nucleotide sequence ID" value="NZ_JAEUAW010000002.1"/>
</dbReference>
<feature type="binding site" evidence="6">
    <location>
        <begin position="118"/>
        <end position="120"/>
    </location>
    <ligand>
        <name>substrate</name>
    </ligand>
</feature>
<dbReference type="NCBIfam" id="NF008761">
    <property type="entry name" value="PRK11797.1"/>
    <property type="match status" value="1"/>
</dbReference>
<comment type="subcellular location">
    <subcellularLocation>
        <location evidence="6">Cytoplasm</location>
    </subcellularLocation>
</comment>
<evidence type="ECO:0000256" key="4">
    <source>
        <dbReference type="ARBA" id="ARBA00023235"/>
    </source>
</evidence>
<keyword evidence="4 6" id="KW-0413">Isomerase</keyword>
<feature type="binding site" evidence="6">
    <location>
        <position position="96"/>
    </location>
    <ligand>
        <name>substrate</name>
    </ligand>
</feature>
<keyword evidence="5 6" id="KW-0119">Carbohydrate metabolism</keyword>
<dbReference type="Gene3D" id="3.40.1650.10">
    <property type="entry name" value="RbsD-like domain"/>
    <property type="match status" value="1"/>
</dbReference>
<comment type="caution">
    <text evidence="7">The sequence shown here is derived from an EMBL/GenBank/DDBJ whole genome shotgun (WGS) entry which is preliminary data.</text>
</comment>
<evidence type="ECO:0000256" key="5">
    <source>
        <dbReference type="ARBA" id="ARBA00023277"/>
    </source>
</evidence>
<accession>A0ABS7HKL4</accession>
<dbReference type="GO" id="GO:0062193">
    <property type="term" value="F:D-ribose pyranase activity"/>
    <property type="evidence" value="ECO:0007669"/>
    <property type="project" value="UniProtKB-EC"/>
</dbReference>
<comment type="subunit">
    <text evidence="6">Homodecamer.</text>
</comment>
<keyword evidence="8" id="KW-1185">Reference proteome</keyword>
<evidence type="ECO:0000256" key="1">
    <source>
        <dbReference type="ARBA" id="ARBA00000223"/>
    </source>
</evidence>
<evidence type="ECO:0000256" key="2">
    <source>
        <dbReference type="ARBA" id="ARBA00012862"/>
    </source>
</evidence>
<organism evidence="7 8">
    <name type="scientific">Microbacterium jejuense</name>
    <dbReference type="NCBI Taxonomy" id="1263637"/>
    <lineage>
        <taxon>Bacteria</taxon>
        <taxon>Bacillati</taxon>
        <taxon>Actinomycetota</taxon>
        <taxon>Actinomycetes</taxon>
        <taxon>Micrococcales</taxon>
        <taxon>Microbacteriaceae</taxon>
        <taxon>Microbacterium</taxon>
    </lineage>
</organism>
<evidence type="ECO:0000256" key="3">
    <source>
        <dbReference type="ARBA" id="ARBA00022490"/>
    </source>
</evidence>
<feature type="active site" description="Proton donor" evidence="6">
    <location>
        <position position="20"/>
    </location>
</feature>
<evidence type="ECO:0000313" key="7">
    <source>
        <dbReference type="EMBL" id="MBW9092589.1"/>
    </source>
</evidence>
<comment type="function">
    <text evidence="6">Catalyzes the interconversion of beta-pyran and beta-furan forms of D-ribose.</text>
</comment>
<dbReference type="Pfam" id="PF05025">
    <property type="entry name" value="RbsD_FucU"/>
    <property type="match status" value="1"/>
</dbReference>
<feature type="binding site" evidence="6">
    <location>
        <position position="28"/>
    </location>
    <ligand>
        <name>substrate</name>
    </ligand>
</feature>
<reference evidence="7 8" key="1">
    <citation type="journal article" date="2021" name="MBio">
        <title>Poor Competitiveness of Bradyrhizobium in Pigeon Pea Root Colonization in Indian Soils.</title>
        <authorList>
            <person name="Chalasani D."/>
            <person name="Basu A."/>
            <person name="Pullabhotla S.V.S.R.N."/>
            <person name="Jorrin B."/>
            <person name="Neal A.L."/>
            <person name="Poole P.S."/>
            <person name="Podile A.R."/>
            <person name="Tkacz A."/>
        </authorList>
    </citation>
    <scope>NUCLEOTIDE SEQUENCE [LARGE SCALE GENOMIC DNA]</scope>
    <source>
        <strain evidence="7 8">HU14</strain>
    </source>
</reference>
<dbReference type="HAMAP" id="MF_01661">
    <property type="entry name" value="D_rib_pyranase"/>
    <property type="match status" value="1"/>
</dbReference>
<dbReference type="InterPro" id="IPR023750">
    <property type="entry name" value="RbsD-like_sf"/>
</dbReference>
<gene>
    <name evidence="6 7" type="primary">rbsD</name>
    <name evidence="7" type="ORF">JNB62_02705</name>
</gene>
<dbReference type="SUPFAM" id="SSF102546">
    <property type="entry name" value="RbsD-like"/>
    <property type="match status" value="1"/>
</dbReference>
<dbReference type="PANTHER" id="PTHR37831:SF1">
    <property type="entry name" value="D-RIBOSE PYRANASE"/>
    <property type="match status" value="1"/>
</dbReference>
<comment type="pathway">
    <text evidence="6">Carbohydrate metabolism; D-ribose degradation; D-ribose 5-phosphate from beta-D-ribopyranose: step 1/2.</text>
</comment>
<sequence>MKKSGILHAELSGHLARLGHTDQFLVVDSGFPVPPGVPVVDLRVVYGLPAFAPVLTAIAGEVVVEHALVATELAGANPAAHDVIADRFGELDTVDHSELKRRAAAARFAVRTAEDTPYANVLLTAGVGFPV</sequence>
<protein>
    <recommendedName>
        <fullName evidence="2 6">D-ribose pyranase</fullName>
        <ecNumber evidence="2 6">5.4.99.62</ecNumber>
    </recommendedName>
</protein>
<dbReference type="Proteomes" id="UP001196843">
    <property type="component" value="Unassembled WGS sequence"/>
</dbReference>
<dbReference type="PANTHER" id="PTHR37831">
    <property type="entry name" value="D-RIBOSE PYRANASE"/>
    <property type="match status" value="1"/>
</dbReference>
<dbReference type="InterPro" id="IPR007721">
    <property type="entry name" value="RbsD_FucU"/>
</dbReference>
<comment type="similarity">
    <text evidence="6">Belongs to the RbsD / FucU family. RbsD subfamily.</text>
</comment>
<proteinExistence type="inferred from homology"/>
<comment type="catalytic activity">
    <reaction evidence="1 6">
        <text>beta-D-ribopyranose = beta-D-ribofuranose</text>
        <dbReference type="Rhea" id="RHEA:25432"/>
        <dbReference type="ChEBI" id="CHEBI:27476"/>
        <dbReference type="ChEBI" id="CHEBI:47002"/>
        <dbReference type="EC" id="5.4.99.62"/>
    </reaction>
</comment>
<dbReference type="EC" id="5.4.99.62" evidence="2 6"/>
<evidence type="ECO:0000256" key="6">
    <source>
        <dbReference type="HAMAP-Rule" id="MF_01661"/>
    </source>
</evidence>
<dbReference type="InterPro" id="IPR023064">
    <property type="entry name" value="D-ribose_pyranase"/>
</dbReference>